<keyword evidence="3" id="KW-1185">Reference proteome</keyword>
<comment type="caution">
    <text evidence="2">The sequence shown here is derived from an EMBL/GenBank/DDBJ whole genome shotgun (WGS) entry which is preliminary data.</text>
</comment>
<dbReference type="SUPFAM" id="SSF52047">
    <property type="entry name" value="RNI-like"/>
    <property type="match status" value="1"/>
</dbReference>
<dbReference type="InterPro" id="IPR036047">
    <property type="entry name" value="F-box-like_dom_sf"/>
</dbReference>
<reference evidence="2 3" key="1">
    <citation type="submission" date="2021-05" db="EMBL/GenBank/DDBJ databases">
        <title>Genome Assembly of Synthetic Allotetraploid Brassica napus Reveals Homoeologous Exchanges between Subgenomes.</title>
        <authorList>
            <person name="Davis J.T."/>
        </authorList>
    </citation>
    <scope>NUCLEOTIDE SEQUENCE [LARGE SCALE GENOMIC DNA]</scope>
    <source>
        <strain evidence="3">cv. Da-Ae</strain>
        <tissue evidence="2">Seedling</tissue>
    </source>
</reference>
<dbReference type="EMBL" id="JAGKQM010000014">
    <property type="protein sequence ID" value="KAH0885436.1"/>
    <property type="molecule type" value="Genomic_DNA"/>
</dbReference>
<proteinExistence type="predicted"/>
<accession>A0ABQ7ZYV0</accession>
<dbReference type="Pfam" id="PF11016">
    <property type="entry name" value="DUF2854"/>
    <property type="match status" value="1"/>
</dbReference>
<evidence type="ECO:0000313" key="3">
    <source>
        <dbReference type="Proteomes" id="UP000824890"/>
    </source>
</evidence>
<dbReference type="Pfam" id="PF08387">
    <property type="entry name" value="FBD"/>
    <property type="match status" value="1"/>
</dbReference>
<dbReference type="SMART" id="SM00579">
    <property type="entry name" value="FBD"/>
    <property type="match status" value="1"/>
</dbReference>
<dbReference type="InterPro" id="IPR006566">
    <property type="entry name" value="FBD"/>
</dbReference>
<evidence type="ECO:0000259" key="1">
    <source>
        <dbReference type="SMART" id="SM00579"/>
    </source>
</evidence>
<evidence type="ECO:0000313" key="2">
    <source>
        <dbReference type="EMBL" id="KAH0885436.1"/>
    </source>
</evidence>
<protein>
    <recommendedName>
        <fullName evidence="1">FBD domain-containing protein</fullName>
    </recommendedName>
</protein>
<dbReference type="PANTHER" id="PTHR35551">
    <property type="match status" value="1"/>
</dbReference>
<organism evidence="2 3">
    <name type="scientific">Brassica napus</name>
    <name type="common">Rape</name>
    <dbReference type="NCBI Taxonomy" id="3708"/>
    <lineage>
        <taxon>Eukaryota</taxon>
        <taxon>Viridiplantae</taxon>
        <taxon>Streptophyta</taxon>
        <taxon>Embryophyta</taxon>
        <taxon>Tracheophyta</taxon>
        <taxon>Spermatophyta</taxon>
        <taxon>Magnoliopsida</taxon>
        <taxon>eudicotyledons</taxon>
        <taxon>Gunneridae</taxon>
        <taxon>Pentapetalae</taxon>
        <taxon>rosids</taxon>
        <taxon>malvids</taxon>
        <taxon>Brassicales</taxon>
        <taxon>Brassicaceae</taxon>
        <taxon>Brassiceae</taxon>
        <taxon>Brassica</taxon>
    </lineage>
</organism>
<sequence>MCARSRGMVLGLTFNILPGSEWSAIMLTYGFPLAIIGMALKYAELKPVPCLSYADAVKLRESSASPILTQVRNDVTRYRYGDEQMVEEYQDVVLTDGCYFLVLVYEAKALKLSDFEQRQVKEKVRISMTDKRTSSPLTVMLEKDLFEEMFLMDRISDLPDTLLLRVLSLLPSAKDVVATMVLSKRWEFLWLSVPRLVFDDQDIEYGKTYAAQDIIVWMRAANNFTVDEMIIEIDSSSCASPVILPKFLYTECTMLVTLKLNSVILADFSSPILKVEKCRDDNVTLFTVRVPSLKRLVLHTSENRDRDDSDGFVINAPCLEYFNIIDHKGGFCVIENDMPNVVEAYVDVTHSHPRMILGSITSVKRLYLCLSNSKDLYPDDTLFHRLVHLTLCTCETEWLNLLVSMLRDSPSLRALKLEQYHGLPAHHLRASWNEPSSVPVCLLSSLETLEWVNYEGTEEEKEVVGFMFRNGSCLKKVAISSKSNDCNKKLEMIKELTWSIRRSPTCQLAFD</sequence>
<dbReference type="Pfam" id="PF00646">
    <property type="entry name" value="F-box"/>
    <property type="match status" value="1"/>
</dbReference>
<name>A0ABQ7ZYV0_BRANA</name>
<dbReference type="SUPFAM" id="SSF81383">
    <property type="entry name" value="F-box domain"/>
    <property type="match status" value="1"/>
</dbReference>
<dbReference type="Proteomes" id="UP000824890">
    <property type="component" value="Unassembled WGS sequence"/>
</dbReference>
<dbReference type="PANTHER" id="PTHR35551:SF1">
    <property type="entry name" value="ACCLIMATION OF PHOTOSYNTHESIS TO ENVIRONMENT"/>
    <property type="match status" value="1"/>
</dbReference>
<dbReference type="InterPro" id="IPR021275">
    <property type="entry name" value="DUF2854"/>
</dbReference>
<gene>
    <name evidence="2" type="ORF">HID58_061532</name>
</gene>
<dbReference type="InterPro" id="IPR001810">
    <property type="entry name" value="F-box_dom"/>
</dbReference>
<feature type="domain" description="FBD" evidence="1">
    <location>
        <begin position="440"/>
        <end position="511"/>
    </location>
</feature>